<feature type="region of interest" description="Disordered" evidence="1">
    <location>
        <begin position="1"/>
        <end position="101"/>
    </location>
</feature>
<dbReference type="Proteomes" id="UP000013521">
    <property type="component" value="Unassembled WGS sequence"/>
</dbReference>
<gene>
    <name evidence="2" type="ORF">UCRNP2_5283</name>
</gene>
<feature type="compositionally biased region" description="Low complexity" evidence="1">
    <location>
        <begin position="53"/>
        <end position="64"/>
    </location>
</feature>
<reference evidence="3" key="1">
    <citation type="journal article" date="2013" name="Genome Announc.">
        <title>Draft genome sequence of Neofusicoccum parvum isolate UCR-NP2, a fungal vascular pathogen associated with grapevine cankers.</title>
        <authorList>
            <person name="Blanco-Ulate B."/>
            <person name="Rolshausen P."/>
            <person name="Cantu D."/>
        </authorList>
    </citation>
    <scope>NUCLEOTIDE SEQUENCE [LARGE SCALE GENOMIC DNA]</scope>
    <source>
        <strain evidence="3">UCR-NP2</strain>
    </source>
</reference>
<sequence length="119" mass="13017">MSSNTSNLPNYSKANEASKEDSLYGRQSFDTVSTLPQYTEKSDSGNAQITDQSSSTKSKSKFSSAFDQVKAKVGGKPDSPERAAERAAEKERREEEYKKLKLGEKTKYGWGGGGMSWSG</sequence>
<protein>
    <submittedName>
        <fullName evidence="2">Uncharacterized protein</fullName>
    </submittedName>
</protein>
<evidence type="ECO:0000313" key="3">
    <source>
        <dbReference type="Proteomes" id="UP000013521"/>
    </source>
</evidence>
<dbReference type="AlphaFoldDB" id="R1EJN8"/>
<proteinExistence type="predicted"/>
<dbReference type="EMBL" id="KB916265">
    <property type="protein sequence ID" value="EOD47978.1"/>
    <property type="molecule type" value="Genomic_DNA"/>
</dbReference>
<evidence type="ECO:0000313" key="2">
    <source>
        <dbReference type="EMBL" id="EOD47978.1"/>
    </source>
</evidence>
<name>R1EJN8_BOTPV</name>
<evidence type="ECO:0000256" key="1">
    <source>
        <dbReference type="SAM" id="MobiDB-lite"/>
    </source>
</evidence>
<feature type="compositionally biased region" description="Polar residues" evidence="1">
    <location>
        <begin position="1"/>
        <end position="15"/>
    </location>
</feature>
<feature type="compositionally biased region" description="Basic and acidic residues" evidence="1">
    <location>
        <begin position="78"/>
        <end position="101"/>
    </location>
</feature>
<dbReference type="OrthoDB" id="3943521at2759"/>
<organism evidence="2 3">
    <name type="scientific">Botryosphaeria parva (strain UCR-NP2)</name>
    <name type="common">Grapevine canker fungus</name>
    <name type="synonym">Neofusicoccum parvum</name>
    <dbReference type="NCBI Taxonomy" id="1287680"/>
    <lineage>
        <taxon>Eukaryota</taxon>
        <taxon>Fungi</taxon>
        <taxon>Dikarya</taxon>
        <taxon>Ascomycota</taxon>
        <taxon>Pezizomycotina</taxon>
        <taxon>Dothideomycetes</taxon>
        <taxon>Dothideomycetes incertae sedis</taxon>
        <taxon>Botryosphaeriales</taxon>
        <taxon>Botryosphaeriaceae</taxon>
        <taxon>Neofusicoccum</taxon>
    </lineage>
</organism>
<dbReference type="KEGG" id="npa:UCRNP2_5283"/>
<feature type="compositionally biased region" description="Polar residues" evidence="1">
    <location>
        <begin position="28"/>
        <end position="52"/>
    </location>
</feature>
<dbReference type="HOGENOM" id="CLU_2061162_0_0_1"/>
<accession>R1EJN8</accession>